<evidence type="ECO:0000313" key="8">
    <source>
        <dbReference type="EMBL" id="TPP62074.1"/>
    </source>
</evidence>
<dbReference type="Pfam" id="PF00168">
    <property type="entry name" value="C2"/>
    <property type="match status" value="1"/>
</dbReference>
<dbReference type="InterPro" id="IPR037721">
    <property type="entry name" value="Ferlin"/>
</dbReference>
<dbReference type="GO" id="GO:0007009">
    <property type="term" value="P:plasma membrane organization"/>
    <property type="evidence" value="ECO:0007669"/>
    <property type="project" value="TreeGrafter"/>
</dbReference>
<dbReference type="InterPro" id="IPR032362">
    <property type="entry name" value="Ferlin_C"/>
</dbReference>
<reference evidence="8 9" key="1">
    <citation type="submission" date="2019-04" db="EMBL/GenBank/DDBJ databases">
        <title>Annotation for the trematode Fasciola gigantica.</title>
        <authorList>
            <person name="Choi Y.-J."/>
        </authorList>
    </citation>
    <scope>NUCLEOTIDE SEQUENCE [LARGE SCALE GENOMIC DNA]</scope>
    <source>
        <strain evidence="8">Uganda_cow_1</strain>
    </source>
</reference>
<dbReference type="AlphaFoldDB" id="A0A504YLF9"/>
<dbReference type="PROSITE" id="PS50004">
    <property type="entry name" value="C2"/>
    <property type="match status" value="1"/>
</dbReference>
<dbReference type="SUPFAM" id="SSF49562">
    <property type="entry name" value="C2 domain (Calcium/lipid-binding domain, CaLB)"/>
    <property type="match status" value="1"/>
</dbReference>
<feature type="transmembrane region" description="Helical" evidence="6">
    <location>
        <begin position="219"/>
        <end position="240"/>
    </location>
</feature>
<dbReference type="InterPro" id="IPR037725">
    <property type="entry name" value="C2F_Ferlin"/>
</dbReference>
<evidence type="ECO:0000256" key="6">
    <source>
        <dbReference type="SAM" id="Phobius"/>
    </source>
</evidence>
<dbReference type="EMBL" id="SUNJ01007335">
    <property type="protein sequence ID" value="TPP62074.1"/>
    <property type="molecule type" value="Genomic_DNA"/>
</dbReference>
<gene>
    <name evidence="8" type="ORF">FGIG_08768</name>
</gene>
<organism evidence="8 9">
    <name type="scientific">Fasciola gigantica</name>
    <name type="common">Giant liver fluke</name>
    <dbReference type="NCBI Taxonomy" id="46835"/>
    <lineage>
        <taxon>Eukaryota</taxon>
        <taxon>Metazoa</taxon>
        <taxon>Spiralia</taxon>
        <taxon>Lophotrochozoa</taxon>
        <taxon>Platyhelminthes</taxon>
        <taxon>Trematoda</taxon>
        <taxon>Digenea</taxon>
        <taxon>Plagiorchiida</taxon>
        <taxon>Echinostomata</taxon>
        <taxon>Echinostomatoidea</taxon>
        <taxon>Fasciolidae</taxon>
        <taxon>Fasciola</taxon>
    </lineage>
</organism>
<evidence type="ECO:0000256" key="1">
    <source>
        <dbReference type="ARBA" id="ARBA00004167"/>
    </source>
</evidence>
<sequence length="251" mass="28565">MVILNDTSLFSSEQSSDIYVKGWIKGVGIDDQKTDVHYRSLSGEGNFNWRFIFPFDYIQAEDRIVYPVKGAFDLEPMMVKANCELTLQIWDADLLSSDNFLGSITMKLSAMPRCAKTPKSCGLHQLEPDCPKFSVFKNRNVRGWWPCTDTIYERTELQGKVECELELLTAVDAENSPAGQAREEPNALPKPNRPDSSFMKILGPLNTIRYFIKYKLKWILIKILIVALFVLIIALFIYAFPGLIARRIVGV</sequence>
<dbReference type="Pfam" id="PF16165">
    <property type="entry name" value="Ferlin_C"/>
    <property type="match status" value="1"/>
</dbReference>
<dbReference type="STRING" id="46835.A0A504YLF9"/>
<dbReference type="PANTHER" id="PTHR12546:SF60">
    <property type="entry name" value="MISFIRE, ISOFORM F"/>
    <property type="match status" value="1"/>
</dbReference>
<keyword evidence="4 6" id="KW-1133">Transmembrane helix</keyword>
<keyword evidence="2 6" id="KW-0812">Transmembrane</keyword>
<dbReference type="Gene3D" id="2.60.40.150">
    <property type="entry name" value="C2 domain"/>
    <property type="match status" value="1"/>
</dbReference>
<comment type="caution">
    <text evidence="8">The sequence shown here is derived from an EMBL/GenBank/DDBJ whole genome shotgun (WGS) entry which is preliminary data.</text>
</comment>
<evidence type="ECO:0000256" key="2">
    <source>
        <dbReference type="ARBA" id="ARBA00022692"/>
    </source>
</evidence>
<feature type="domain" description="C2" evidence="7">
    <location>
        <begin position="1"/>
        <end position="121"/>
    </location>
</feature>
<keyword evidence="3" id="KW-0677">Repeat</keyword>
<keyword evidence="5 6" id="KW-0472">Membrane</keyword>
<dbReference type="InterPro" id="IPR000008">
    <property type="entry name" value="C2_dom"/>
</dbReference>
<dbReference type="GO" id="GO:0016020">
    <property type="term" value="C:membrane"/>
    <property type="evidence" value="ECO:0007669"/>
    <property type="project" value="UniProtKB-SubCell"/>
</dbReference>
<dbReference type="InterPro" id="IPR035892">
    <property type="entry name" value="C2_domain_sf"/>
</dbReference>
<evidence type="ECO:0000313" key="9">
    <source>
        <dbReference type="Proteomes" id="UP000316759"/>
    </source>
</evidence>
<evidence type="ECO:0000256" key="4">
    <source>
        <dbReference type="ARBA" id="ARBA00022989"/>
    </source>
</evidence>
<proteinExistence type="predicted"/>
<dbReference type="Proteomes" id="UP000316759">
    <property type="component" value="Unassembled WGS sequence"/>
</dbReference>
<keyword evidence="9" id="KW-1185">Reference proteome</keyword>
<dbReference type="CDD" id="cd08374">
    <property type="entry name" value="C2F_Ferlin"/>
    <property type="match status" value="1"/>
</dbReference>
<dbReference type="PANTHER" id="PTHR12546">
    <property type="entry name" value="FER-1-LIKE"/>
    <property type="match status" value="1"/>
</dbReference>
<evidence type="ECO:0000256" key="5">
    <source>
        <dbReference type="ARBA" id="ARBA00023136"/>
    </source>
</evidence>
<evidence type="ECO:0000256" key="3">
    <source>
        <dbReference type="ARBA" id="ARBA00022737"/>
    </source>
</evidence>
<accession>A0A504YLF9</accession>
<name>A0A504YLF9_FASGI</name>
<comment type="subcellular location">
    <subcellularLocation>
        <location evidence="1">Membrane</location>
        <topology evidence="1">Single-pass membrane protein</topology>
    </subcellularLocation>
</comment>
<protein>
    <submittedName>
        <fullName evidence="8">Dysferlin limb girdle muscular dystrophy 2B</fullName>
    </submittedName>
</protein>
<dbReference type="OrthoDB" id="10059618at2759"/>
<evidence type="ECO:0000259" key="7">
    <source>
        <dbReference type="PROSITE" id="PS50004"/>
    </source>
</evidence>